<accession>A0ABN1WRG6</accession>
<reference evidence="8 9" key="1">
    <citation type="journal article" date="2019" name="Int. J. Syst. Evol. Microbiol.">
        <title>The Global Catalogue of Microorganisms (GCM) 10K type strain sequencing project: providing services to taxonomists for standard genome sequencing and annotation.</title>
        <authorList>
            <consortium name="The Broad Institute Genomics Platform"/>
            <consortium name="The Broad Institute Genome Sequencing Center for Infectious Disease"/>
            <person name="Wu L."/>
            <person name="Ma J."/>
        </authorList>
    </citation>
    <scope>NUCLEOTIDE SEQUENCE [LARGE SCALE GENOMIC DNA]</scope>
    <source>
        <strain evidence="8 9">JCM 13004</strain>
    </source>
</reference>
<feature type="transmembrane region" description="Helical" evidence="7">
    <location>
        <begin position="34"/>
        <end position="56"/>
    </location>
</feature>
<dbReference type="Proteomes" id="UP001500037">
    <property type="component" value="Unassembled WGS sequence"/>
</dbReference>
<dbReference type="InterPro" id="IPR036259">
    <property type="entry name" value="MFS_trans_sf"/>
</dbReference>
<evidence type="ECO:0000313" key="9">
    <source>
        <dbReference type="Proteomes" id="UP001500037"/>
    </source>
</evidence>
<name>A0ABN1WRG6_9ACTN</name>
<keyword evidence="4 7" id="KW-1133">Transmembrane helix</keyword>
<dbReference type="RefSeq" id="WP_344445152.1">
    <property type="nucleotide sequence ID" value="NZ_BAAALF010000148.1"/>
</dbReference>
<feature type="transmembrane region" description="Helical" evidence="7">
    <location>
        <begin position="160"/>
        <end position="182"/>
    </location>
</feature>
<feature type="compositionally biased region" description="Basic and acidic residues" evidence="6">
    <location>
        <begin position="446"/>
        <end position="458"/>
    </location>
</feature>
<keyword evidence="2" id="KW-1003">Cell membrane</keyword>
<keyword evidence="9" id="KW-1185">Reference proteome</keyword>
<dbReference type="EMBL" id="BAAALF010000148">
    <property type="protein sequence ID" value="GAA1261920.1"/>
    <property type="molecule type" value="Genomic_DNA"/>
</dbReference>
<feature type="transmembrane region" description="Helical" evidence="7">
    <location>
        <begin position="326"/>
        <end position="345"/>
    </location>
</feature>
<feature type="region of interest" description="Disordered" evidence="6">
    <location>
        <begin position="440"/>
        <end position="466"/>
    </location>
</feature>
<feature type="transmembrane region" description="Helical" evidence="7">
    <location>
        <begin position="414"/>
        <end position="433"/>
    </location>
</feature>
<protein>
    <submittedName>
        <fullName evidence="8">MFS transporter</fullName>
    </submittedName>
</protein>
<evidence type="ECO:0000256" key="4">
    <source>
        <dbReference type="ARBA" id="ARBA00022989"/>
    </source>
</evidence>
<dbReference type="SUPFAM" id="SSF103473">
    <property type="entry name" value="MFS general substrate transporter"/>
    <property type="match status" value="1"/>
</dbReference>
<dbReference type="Gene3D" id="1.20.1250.20">
    <property type="entry name" value="MFS general substrate transporter like domains"/>
    <property type="match status" value="1"/>
</dbReference>
<evidence type="ECO:0000256" key="2">
    <source>
        <dbReference type="ARBA" id="ARBA00022475"/>
    </source>
</evidence>
<dbReference type="CDD" id="cd06173">
    <property type="entry name" value="MFS_MefA_like"/>
    <property type="match status" value="1"/>
</dbReference>
<evidence type="ECO:0000256" key="1">
    <source>
        <dbReference type="ARBA" id="ARBA00004651"/>
    </source>
</evidence>
<gene>
    <name evidence="8" type="ORF">GCM10009665_59510</name>
</gene>
<organism evidence="8 9">
    <name type="scientific">Kitasatospora nipponensis</name>
    <dbReference type="NCBI Taxonomy" id="258049"/>
    <lineage>
        <taxon>Bacteria</taxon>
        <taxon>Bacillati</taxon>
        <taxon>Actinomycetota</taxon>
        <taxon>Actinomycetes</taxon>
        <taxon>Kitasatosporales</taxon>
        <taxon>Streptomycetaceae</taxon>
        <taxon>Kitasatospora</taxon>
    </lineage>
</organism>
<feature type="transmembrane region" description="Helical" evidence="7">
    <location>
        <begin position="255"/>
        <end position="280"/>
    </location>
</feature>
<evidence type="ECO:0000256" key="7">
    <source>
        <dbReference type="SAM" id="Phobius"/>
    </source>
</evidence>
<feature type="transmembrane region" description="Helical" evidence="7">
    <location>
        <begin position="385"/>
        <end position="408"/>
    </location>
</feature>
<comment type="caution">
    <text evidence="8">The sequence shown here is derived from an EMBL/GenBank/DDBJ whole genome shotgun (WGS) entry which is preliminary data.</text>
</comment>
<evidence type="ECO:0000313" key="8">
    <source>
        <dbReference type="EMBL" id="GAA1261920.1"/>
    </source>
</evidence>
<dbReference type="Pfam" id="PF07690">
    <property type="entry name" value="MFS_1"/>
    <property type="match status" value="1"/>
</dbReference>
<dbReference type="PANTHER" id="PTHR23513">
    <property type="entry name" value="INTEGRAL MEMBRANE EFFLUX PROTEIN-RELATED"/>
    <property type="match status" value="1"/>
</dbReference>
<feature type="transmembrane region" description="Helical" evidence="7">
    <location>
        <begin position="292"/>
        <end position="314"/>
    </location>
</feature>
<feature type="transmembrane region" description="Helical" evidence="7">
    <location>
        <begin position="98"/>
        <end position="118"/>
    </location>
</feature>
<comment type="subcellular location">
    <subcellularLocation>
        <location evidence="1">Cell membrane</location>
        <topology evidence="1">Multi-pass membrane protein</topology>
    </subcellularLocation>
</comment>
<evidence type="ECO:0000256" key="3">
    <source>
        <dbReference type="ARBA" id="ARBA00022692"/>
    </source>
</evidence>
<keyword evidence="5 7" id="KW-0472">Membrane</keyword>
<keyword evidence="3 7" id="KW-0812">Transmembrane</keyword>
<feature type="transmembrane region" description="Helical" evidence="7">
    <location>
        <begin position="124"/>
        <end position="148"/>
    </location>
</feature>
<evidence type="ECO:0000256" key="5">
    <source>
        <dbReference type="ARBA" id="ARBA00023136"/>
    </source>
</evidence>
<proteinExistence type="predicted"/>
<dbReference type="InterPro" id="IPR011701">
    <property type="entry name" value="MFS"/>
</dbReference>
<sequence length="466" mass="48691">MAITRRPAAAPRTEKTGRATLRGLLRTRDFRRLLTVRLLSQLSDGVFQVSLASYVIFSPERQSSPADIASMMAVLLLPFSVIGPFAGVLLDRWRRRQVLYLGNLARFGLGVVTAGLLLGRAPEWLFFAAALLVTALNRFILTGLSAALPRVVEPRELVTANALSPTLGTVAAACGGGIGFLVHQVLPPGQGADAALVTAAAALYLAAGLAAHRIDPELLGPEHHPDRPGLRATLGQAGQALAAGFRHLVHDSRPALRALAAVTAARFCYGILIVTVLMLSRYTFNSPGDSKGGLATLGTALGFSAVGFFLAAVVSPWFTRRIGLTGWMTVCLGSAALFVPALGLSFRAGPIMAAALLLGLVTQGTKICADTIVQSSVEDDFRGRVFSLYDVLFNVAFVAAAAVTALVLPLDGRSAGVVSAVAVVYALSALLYARAVRRGGPPAERASADRPGTERGSAERPGPAQG</sequence>
<dbReference type="PANTHER" id="PTHR23513:SF17">
    <property type="entry name" value="MEMBRANE PROTEIN"/>
    <property type="match status" value="1"/>
</dbReference>
<feature type="transmembrane region" description="Helical" evidence="7">
    <location>
        <begin position="68"/>
        <end position="91"/>
    </location>
</feature>
<evidence type="ECO:0000256" key="6">
    <source>
        <dbReference type="SAM" id="MobiDB-lite"/>
    </source>
</evidence>